<evidence type="ECO:0000313" key="1">
    <source>
        <dbReference type="EMBL" id="PNR28856.1"/>
    </source>
</evidence>
<dbReference type="Gramene" id="Pp3c23_1980V3.2">
    <property type="protein sequence ID" value="PAC:32948721.CDS.1"/>
    <property type="gene ID" value="Pp3c23_1980"/>
</dbReference>
<proteinExistence type="predicted"/>
<evidence type="ECO:0000313" key="3">
    <source>
        <dbReference type="Proteomes" id="UP000006727"/>
    </source>
</evidence>
<name>A0A2K1IHV1_PHYPA</name>
<reference evidence="2" key="3">
    <citation type="submission" date="2020-12" db="UniProtKB">
        <authorList>
            <consortium name="EnsemblPlants"/>
        </authorList>
    </citation>
    <scope>IDENTIFICATION</scope>
</reference>
<dbReference type="InParanoid" id="A0A2K1IHV1"/>
<dbReference type="Proteomes" id="UP000006727">
    <property type="component" value="Chromosome 23"/>
</dbReference>
<organism evidence="1">
    <name type="scientific">Physcomitrium patens</name>
    <name type="common">Spreading-leaved earth moss</name>
    <name type="synonym">Physcomitrella patens</name>
    <dbReference type="NCBI Taxonomy" id="3218"/>
    <lineage>
        <taxon>Eukaryota</taxon>
        <taxon>Viridiplantae</taxon>
        <taxon>Streptophyta</taxon>
        <taxon>Embryophyta</taxon>
        <taxon>Bryophyta</taxon>
        <taxon>Bryophytina</taxon>
        <taxon>Bryopsida</taxon>
        <taxon>Funariidae</taxon>
        <taxon>Funariales</taxon>
        <taxon>Funariaceae</taxon>
        <taxon>Physcomitrium</taxon>
    </lineage>
</organism>
<dbReference type="AlphaFoldDB" id="A0A2K1IHV1"/>
<dbReference type="PaxDb" id="3218-PP1S82_49V6.1"/>
<reference evidence="1 3" key="1">
    <citation type="journal article" date="2008" name="Science">
        <title>The Physcomitrella genome reveals evolutionary insights into the conquest of land by plants.</title>
        <authorList>
            <person name="Rensing S."/>
            <person name="Lang D."/>
            <person name="Zimmer A."/>
            <person name="Terry A."/>
            <person name="Salamov A."/>
            <person name="Shapiro H."/>
            <person name="Nishiyama T."/>
            <person name="Perroud P.-F."/>
            <person name="Lindquist E."/>
            <person name="Kamisugi Y."/>
            <person name="Tanahashi T."/>
            <person name="Sakakibara K."/>
            <person name="Fujita T."/>
            <person name="Oishi K."/>
            <person name="Shin-I T."/>
            <person name="Kuroki Y."/>
            <person name="Toyoda A."/>
            <person name="Suzuki Y."/>
            <person name="Hashimoto A."/>
            <person name="Yamaguchi K."/>
            <person name="Sugano A."/>
            <person name="Kohara Y."/>
            <person name="Fujiyama A."/>
            <person name="Anterola A."/>
            <person name="Aoki S."/>
            <person name="Ashton N."/>
            <person name="Barbazuk W.B."/>
            <person name="Barker E."/>
            <person name="Bennetzen J."/>
            <person name="Bezanilla M."/>
            <person name="Blankenship R."/>
            <person name="Cho S.H."/>
            <person name="Dutcher S."/>
            <person name="Estelle M."/>
            <person name="Fawcett J.A."/>
            <person name="Gundlach H."/>
            <person name="Hanada K."/>
            <person name="Heyl A."/>
            <person name="Hicks K.A."/>
            <person name="Hugh J."/>
            <person name="Lohr M."/>
            <person name="Mayer K."/>
            <person name="Melkozernov A."/>
            <person name="Murata T."/>
            <person name="Nelson D."/>
            <person name="Pils B."/>
            <person name="Prigge M."/>
            <person name="Reiss B."/>
            <person name="Renner T."/>
            <person name="Rombauts S."/>
            <person name="Rushton P."/>
            <person name="Sanderfoot A."/>
            <person name="Schween G."/>
            <person name="Shiu S.-H."/>
            <person name="Stueber K."/>
            <person name="Theodoulou F.L."/>
            <person name="Tu H."/>
            <person name="Van de Peer Y."/>
            <person name="Verrier P.J."/>
            <person name="Waters E."/>
            <person name="Wood A."/>
            <person name="Yang L."/>
            <person name="Cove D."/>
            <person name="Cuming A."/>
            <person name="Hasebe M."/>
            <person name="Lucas S."/>
            <person name="Mishler D.B."/>
            <person name="Reski R."/>
            <person name="Grigoriev I."/>
            <person name="Quatrano R.S."/>
            <person name="Boore J.L."/>
        </authorList>
    </citation>
    <scope>NUCLEOTIDE SEQUENCE [LARGE SCALE GENOMIC DNA]</scope>
    <source>
        <strain evidence="2 3">cv. Gransden 2004</strain>
    </source>
</reference>
<reference evidence="1 3" key="2">
    <citation type="journal article" date="2018" name="Plant J.">
        <title>The Physcomitrella patens chromosome-scale assembly reveals moss genome structure and evolution.</title>
        <authorList>
            <person name="Lang D."/>
            <person name="Ullrich K.K."/>
            <person name="Murat F."/>
            <person name="Fuchs J."/>
            <person name="Jenkins J."/>
            <person name="Haas F.B."/>
            <person name="Piednoel M."/>
            <person name="Gundlach H."/>
            <person name="Van Bel M."/>
            <person name="Meyberg R."/>
            <person name="Vives C."/>
            <person name="Morata J."/>
            <person name="Symeonidi A."/>
            <person name="Hiss M."/>
            <person name="Muchero W."/>
            <person name="Kamisugi Y."/>
            <person name="Saleh O."/>
            <person name="Blanc G."/>
            <person name="Decker E.L."/>
            <person name="van Gessel N."/>
            <person name="Grimwood J."/>
            <person name="Hayes R.D."/>
            <person name="Graham S.W."/>
            <person name="Gunter L.E."/>
            <person name="McDaniel S.F."/>
            <person name="Hoernstein S.N.W."/>
            <person name="Larsson A."/>
            <person name="Li F.W."/>
            <person name="Perroud P.F."/>
            <person name="Phillips J."/>
            <person name="Ranjan P."/>
            <person name="Rokshar D.S."/>
            <person name="Rothfels C.J."/>
            <person name="Schneider L."/>
            <person name="Shu S."/>
            <person name="Stevenson D.W."/>
            <person name="Thummler F."/>
            <person name="Tillich M."/>
            <person name="Villarreal Aguilar J.C."/>
            <person name="Widiez T."/>
            <person name="Wong G.K."/>
            <person name="Wymore A."/>
            <person name="Zhang Y."/>
            <person name="Zimmer A.D."/>
            <person name="Quatrano R.S."/>
            <person name="Mayer K.F.X."/>
            <person name="Goodstein D."/>
            <person name="Casacuberta J.M."/>
            <person name="Vandepoele K."/>
            <person name="Reski R."/>
            <person name="Cuming A.C."/>
            <person name="Tuskan G.A."/>
            <person name="Maumus F."/>
            <person name="Salse J."/>
            <person name="Schmutz J."/>
            <person name="Rensing S.A."/>
        </authorList>
    </citation>
    <scope>NUCLEOTIDE SEQUENCE [LARGE SCALE GENOMIC DNA]</scope>
    <source>
        <strain evidence="2 3">cv. Gransden 2004</strain>
    </source>
</reference>
<keyword evidence="3" id="KW-1185">Reference proteome</keyword>
<evidence type="ECO:0000313" key="2">
    <source>
        <dbReference type="EnsemblPlants" id="PAC:32948720.CDS.1"/>
    </source>
</evidence>
<protein>
    <submittedName>
        <fullName evidence="1 2">Uncharacterized protein</fullName>
    </submittedName>
</protein>
<accession>A0A2K1IHV1</accession>
<sequence>MVRLRLVFARTSMGSEQSLFARIYYTSPSLQREASSTKKNTIHGNETLGLLLLVVS</sequence>
<dbReference type="EMBL" id="ABEU02000023">
    <property type="protein sequence ID" value="PNR28856.1"/>
    <property type="molecule type" value="Genomic_DNA"/>
</dbReference>
<dbReference type="EnsemblPlants" id="Pp3c23_1980V3.2">
    <property type="protein sequence ID" value="PAC:32948721.CDS.1"/>
    <property type="gene ID" value="Pp3c23_1980"/>
</dbReference>
<dbReference type="Gramene" id="Pp3c23_1980V3.1">
    <property type="protein sequence ID" value="PAC:32948720.CDS.1"/>
    <property type="gene ID" value="Pp3c23_1980"/>
</dbReference>
<dbReference type="EnsemblPlants" id="Pp3c23_1980V3.1">
    <property type="protein sequence ID" value="PAC:32948720.CDS.1"/>
    <property type="gene ID" value="Pp3c23_1980"/>
</dbReference>
<gene>
    <name evidence="1" type="ORF">PHYPA_027548</name>
</gene>